<evidence type="ECO:0000313" key="6">
    <source>
        <dbReference type="Proteomes" id="UP000246464"/>
    </source>
</evidence>
<feature type="domain" description="ELYS-like" evidence="4">
    <location>
        <begin position="225"/>
        <end position="379"/>
    </location>
</feature>
<dbReference type="Pfam" id="PF13934">
    <property type="entry name" value="ELYS"/>
    <property type="match status" value="1"/>
</dbReference>
<feature type="compositionally biased region" description="Low complexity" evidence="3">
    <location>
        <begin position="553"/>
        <end position="564"/>
    </location>
</feature>
<feature type="compositionally biased region" description="Low complexity" evidence="3">
    <location>
        <begin position="522"/>
        <end position="541"/>
    </location>
</feature>
<dbReference type="PANTHER" id="PTHR21583:SF8">
    <property type="entry name" value="PROTEIN ELYS"/>
    <property type="match status" value="1"/>
</dbReference>
<feature type="region of interest" description="Disordered" evidence="3">
    <location>
        <begin position="754"/>
        <end position="800"/>
    </location>
</feature>
<keyword evidence="6" id="KW-1185">Reference proteome</keyword>
<dbReference type="GO" id="GO:0005634">
    <property type="term" value="C:nucleus"/>
    <property type="evidence" value="ECO:0007669"/>
    <property type="project" value="UniProtKB-SubCell"/>
</dbReference>
<evidence type="ECO:0000256" key="1">
    <source>
        <dbReference type="ARBA" id="ARBA00004123"/>
    </source>
</evidence>
<feature type="compositionally biased region" description="Basic and acidic residues" evidence="3">
    <location>
        <begin position="494"/>
        <end position="515"/>
    </location>
</feature>
<dbReference type="PANTHER" id="PTHR21583">
    <property type="entry name" value="ELYS PROTEIN"/>
    <property type="match status" value="1"/>
</dbReference>
<feature type="compositionally biased region" description="Basic and acidic residues" evidence="3">
    <location>
        <begin position="790"/>
        <end position="800"/>
    </location>
</feature>
<dbReference type="InterPro" id="IPR025151">
    <property type="entry name" value="ELYS_dom"/>
</dbReference>
<feature type="compositionally biased region" description="Basic and acidic residues" evidence="3">
    <location>
        <begin position="465"/>
        <end position="477"/>
    </location>
</feature>
<evidence type="ECO:0000259" key="4">
    <source>
        <dbReference type="Pfam" id="PF13934"/>
    </source>
</evidence>
<gene>
    <name evidence="5" type="ORF">SMAX5B_000330</name>
</gene>
<feature type="region of interest" description="Disordered" evidence="3">
    <location>
        <begin position="462"/>
        <end position="604"/>
    </location>
</feature>
<feature type="compositionally biased region" description="Low complexity" evidence="3">
    <location>
        <begin position="580"/>
        <end position="589"/>
    </location>
</feature>
<comment type="subcellular location">
    <subcellularLocation>
        <location evidence="1">Nucleus</location>
    </subcellularLocation>
</comment>
<name>A0A2U9CL63_SCOMX</name>
<evidence type="ECO:0000256" key="3">
    <source>
        <dbReference type="SAM" id="MobiDB-lite"/>
    </source>
</evidence>
<sequence>MLDTEGRWSEALASNNIRAIIRWLRWFTAEGDVDVEEILPTFSCWVQRTSEFAKKELLTLCFSRCQGLWMFLDRSSFTRVHMLLRRLRNLLTLAEWARRQLTSAHLWHGAGVPCEVCRDTLGSSDVRRGCWNRERRALKQHIWLGQLVQWFGITGLLPKYPEAHESKRISQMWRGMENSHQKSYLDTIGREEGGNERWSSFILGTVMELDKQHGCIWTSEDRREQHYPPPNLQALLKLLMYFILDMTNFLQCKDDLLQSFCHAFTIPASFSQQIRAFWMLDHGHVTASMELLLSPRAAVPRLPWQHRCVVHCLLTRKQPRLALRYLHWTRPAIESADDAKLCADVLLQNSLVSDAWALLKRGHTGSEDMLVYFLQTCNRFGLCTEALKYIPAGCNGEGGHVNGIKTTGPLMKKDCSARGPPCPLSAKLHQAQRVNTASPEELVRLVRKAVMEVRNPQPKMSEVVWPEHTERKPESREMFLSARPLPPTDMIEEQTERTAHAEEAEEERLQDQQHETHKRTPSSEGLGSGSVSSFTSASSLPRSRHSRPHVYESTSTLRRISSLLADSENQSTGDGDEESSPPSLSVDVSPGRPEPMLTPDGATDLIPLSNLNRAFTVELGLSAEEGEDVFSSEDFIGIDAVSTPFPLDMRINSLRQLCSAGLIPPLPQPQAEGLGVLSPDFGVIDLWSTVLPQEEQSGCIPPRVFSFSEATESDCFVDETLEQKACEHQQEEALGRFPQGVSCSLLTGLHHGPLSEEPVASGKQDSSSALSPVRSLISNSSAPSETTDESPQKARLKTDETFVQSATARLDHCKVGCWWKQDTETCGASSGLLSAAEPAAAFTSGEYF</sequence>
<reference evidence="5 6" key="1">
    <citation type="submission" date="2017-12" db="EMBL/GenBank/DDBJ databases">
        <title>Integrating genomic resources of turbot (Scophthalmus maximus) in depth evaluation of genetic and physical mapping variation across individuals.</title>
        <authorList>
            <person name="Martinez P."/>
        </authorList>
    </citation>
    <scope>NUCLEOTIDE SEQUENCE [LARGE SCALE GENOMIC DNA]</scope>
</reference>
<keyword evidence="2" id="KW-0539">Nucleus</keyword>
<feature type="compositionally biased region" description="Polar residues" evidence="3">
    <location>
        <begin position="763"/>
        <end position="785"/>
    </location>
</feature>
<dbReference type="EMBL" id="CP026259">
    <property type="protein sequence ID" value="AWP16539.1"/>
    <property type="molecule type" value="Genomic_DNA"/>
</dbReference>
<organism evidence="5 6">
    <name type="scientific">Scophthalmus maximus</name>
    <name type="common">Turbot</name>
    <name type="synonym">Psetta maxima</name>
    <dbReference type="NCBI Taxonomy" id="52904"/>
    <lineage>
        <taxon>Eukaryota</taxon>
        <taxon>Metazoa</taxon>
        <taxon>Chordata</taxon>
        <taxon>Craniata</taxon>
        <taxon>Vertebrata</taxon>
        <taxon>Euteleostomi</taxon>
        <taxon>Actinopterygii</taxon>
        <taxon>Neopterygii</taxon>
        <taxon>Teleostei</taxon>
        <taxon>Neoteleostei</taxon>
        <taxon>Acanthomorphata</taxon>
        <taxon>Carangaria</taxon>
        <taxon>Pleuronectiformes</taxon>
        <taxon>Pleuronectoidei</taxon>
        <taxon>Scophthalmidae</taxon>
        <taxon>Scophthalmus</taxon>
    </lineage>
</organism>
<accession>A0A2U9CL63</accession>
<dbReference type="InterPro" id="IPR052620">
    <property type="entry name" value="ELYS/MEL-28_NucAsmblyFactor"/>
</dbReference>
<dbReference type="Proteomes" id="UP000246464">
    <property type="component" value="Chromosome 17"/>
</dbReference>
<dbReference type="AlphaFoldDB" id="A0A2U9CL63"/>
<evidence type="ECO:0000256" key="2">
    <source>
        <dbReference type="ARBA" id="ARBA00023242"/>
    </source>
</evidence>
<proteinExistence type="predicted"/>
<protein>
    <recommendedName>
        <fullName evidence="4">ELYS-like domain-containing protein</fullName>
    </recommendedName>
</protein>
<evidence type="ECO:0000313" key="5">
    <source>
        <dbReference type="EMBL" id="AWP16539.1"/>
    </source>
</evidence>